<dbReference type="EMBL" id="LBMM01024849">
    <property type="protein sequence ID" value="KMQ82505.1"/>
    <property type="molecule type" value="Genomic_DNA"/>
</dbReference>
<keyword evidence="2" id="KW-0808">Transferase</keyword>
<dbReference type="PANTHER" id="PTHR33273:SF4">
    <property type="entry name" value="ENDONUCLEASE_EXONUCLEASE_PHOSPHATASE DOMAIN-CONTAINING PROTEIN"/>
    <property type="match status" value="1"/>
</dbReference>
<reference evidence="2 3" key="1">
    <citation type="submission" date="2015-04" db="EMBL/GenBank/DDBJ databases">
        <title>Lasius niger genome sequencing.</title>
        <authorList>
            <person name="Konorov E.A."/>
            <person name="Nikitin M.A."/>
            <person name="Kirill M.V."/>
            <person name="Chang P."/>
        </authorList>
    </citation>
    <scope>NUCLEOTIDE SEQUENCE [LARGE SCALE GENOMIC DNA]</scope>
    <source>
        <tissue evidence="2">Whole</tissue>
    </source>
</reference>
<dbReference type="InterPro" id="IPR005135">
    <property type="entry name" value="Endo/exonuclease/phosphatase"/>
</dbReference>
<dbReference type="PaxDb" id="67767-A0A0J7MPH7"/>
<feature type="non-terminal residue" evidence="2">
    <location>
        <position position="376"/>
    </location>
</feature>
<keyword evidence="2" id="KW-0548">Nucleotidyltransferase</keyword>
<dbReference type="Proteomes" id="UP000036403">
    <property type="component" value="Unassembled WGS sequence"/>
</dbReference>
<dbReference type="GO" id="GO:0003964">
    <property type="term" value="F:RNA-directed DNA polymerase activity"/>
    <property type="evidence" value="ECO:0007669"/>
    <property type="project" value="UniProtKB-KW"/>
</dbReference>
<name>A0A0J7MPH7_LASNI</name>
<organism evidence="2 3">
    <name type="scientific">Lasius niger</name>
    <name type="common">Black garden ant</name>
    <dbReference type="NCBI Taxonomy" id="67767"/>
    <lineage>
        <taxon>Eukaryota</taxon>
        <taxon>Metazoa</taxon>
        <taxon>Ecdysozoa</taxon>
        <taxon>Arthropoda</taxon>
        <taxon>Hexapoda</taxon>
        <taxon>Insecta</taxon>
        <taxon>Pterygota</taxon>
        <taxon>Neoptera</taxon>
        <taxon>Endopterygota</taxon>
        <taxon>Hymenoptera</taxon>
        <taxon>Apocrita</taxon>
        <taxon>Aculeata</taxon>
        <taxon>Formicoidea</taxon>
        <taxon>Formicidae</taxon>
        <taxon>Formicinae</taxon>
        <taxon>Lasius</taxon>
        <taxon>Lasius</taxon>
    </lineage>
</organism>
<evidence type="ECO:0000313" key="2">
    <source>
        <dbReference type="EMBL" id="KMQ82505.1"/>
    </source>
</evidence>
<dbReference type="Pfam" id="PF14529">
    <property type="entry name" value="Exo_endo_phos_2"/>
    <property type="match status" value="1"/>
</dbReference>
<dbReference type="OrthoDB" id="7700944at2759"/>
<evidence type="ECO:0000259" key="1">
    <source>
        <dbReference type="Pfam" id="PF14529"/>
    </source>
</evidence>
<accession>A0A0J7MPH7</accession>
<dbReference type="CDD" id="cd09077">
    <property type="entry name" value="R1-I-EN"/>
    <property type="match status" value="1"/>
</dbReference>
<dbReference type="SUPFAM" id="SSF56219">
    <property type="entry name" value="DNase I-like"/>
    <property type="match status" value="1"/>
</dbReference>
<protein>
    <submittedName>
        <fullName evidence="2">Reverse transcriptase</fullName>
    </submittedName>
</protein>
<evidence type="ECO:0000313" key="3">
    <source>
        <dbReference type="Proteomes" id="UP000036403"/>
    </source>
</evidence>
<dbReference type="PANTHER" id="PTHR33273">
    <property type="entry name" value="DOMAIN-CONTAINING PROTEIN, PUTATIVE-RELATED"/>
    <property type="match status" value="1"/>
</dbReference>
<feature type="domain" description="Endonuclease/exonuclease/phosphatase" evidence="1">
    <location>
        <begin position="87"/>
        <end position="202"/>
    </location>
</feature>
<dbReference type="InterPro" id="IPR036691">
    <property type="entry name" value="Endo/exonu/phosph_ase_sf"/>
</dbReference>
<keyword evidence="2" id="KW-0695">RNA-directed DNA polymerase</keyword>
<proteinExistence type="predicted"/>
<dbReference type="AlphaFoldDB" id="A0A0J7MPH7"/>
<gene>
    <name evidence="2" type="ORF">RF55_22706</name>
</gene>
<keyword evidence="3" id="KW-1185">Reference proteome</keyword>
<sequence length="376" mass="41682">MHAHISVVQLNVNHCAAAQSLLAQTAVERNVDIMLLSEPYVSGSGQSSMILDETGKAAIKCCSSLHVEELAALPMRGIAYAKLKHVHLYSCYAPPSDTPDQFEEFLEALVDHARGRSPKVIAGDFNAWAVEWGSRTSNTRGRAVIDAMGMLDLILLNDGRKPTFNNDRGTSFIDVTFVSRGLVDNNNWMVHDVMTLSDHALISFSLSPEAMPRRRQSRKAGKAWDTRKIDEAMLAYQINSLEIPNGDAESMAAGLMNMLGRICDAIMPRKNKAQRKPPVYWWSASLSQLRSDCLRARRMAQRARGSTHHAELLEAFRRKRLEFKHGIAAAKARSFKELQDGVDSDTWGLAYKLVTKKLRRRAATPSAPGVLANIVG</sequence>
<dbReference type="Gene3D" id="3.60.10.10">
    <property type="entry name" value="Endonuclease/exonuclease/phosphatase"/>
    <property type="match status" value="1"/>
</dbReference>
<comment type="caution">
    <text evidence="2">The sequence shown here is derived from an EMBL/GenBank/DDBJ whole genome shotgun (WGS) entry which is preliminary data.</text>
</comment>